<protein>
    <recommendedName>
        <fullName evidence="2 5">Aminoglycoside N(3)-acetyltransferase</fullName>
        <ecNumber evidence="5">2.3.1.-</ecNumber>
    </recommendedName>
</protein>
<reference evidence="6 7" key="1">
    <citation type="submission" date="2017-12" db="EMBL/GenBank/DDBJ databases">
        <authorList>
            <person name="Paulsen S."/>
            <person name="Gram L.K."/>
        </authorList>
    </citation>
    <scope>NUCLEOTIDE SEQUENCE [LARGE SCALE GENOMIC DNA]</scope>
    <source>
        <strain evidence="6 7">S2897</strain>
    </source>
</reference>
<sequence length="280" mass="31461">MLARLKSSSIYAHLRQIKYRRQRQALNAQPKTTLAQMRAVLLDDLQIAQGDALLVHCGFGFLHADFTPQQLLELLKQIVGPTGTLAMPFYPPGLSQDWLKAGRIFDSAHVRCGTGVLAQTLADDEHSHISIHPIKAVAAWGQHSRLITAHHQRSQTPYDAHSPYYLLAQLEHSKSIGLGVRNCSMVHCAEDLYEQDLGYLYGDKSFAATVIHEGKQHRVTTFVHDIREPLMESSTFFDLHCPQLVTLSQRLVSPCYAIDNSKLLPKCQQLFAQNISRKKS</sequence>
<evidence type="ECO:0000256" key="1">
    <source>
        <dbReference type="ARBA" id="ARBA00006383"/>
    </source>
</evidence>
<evidence type="ECO:0000313" key="6">
    <source>
        <dbReference type="EMBL" id="TMP85877.1"/>
    </source>
</evidence>
<dbReference type="InterPro" id="IPR003679">
    <property type="entry name" value="Amioglycoside_AcTrfase"/>
</dbReference>
<dbReference type="EC" id="2.3.1.-" evidence="5"/>
<evidence type="ECO:0000313" key="7">
    <source>
        <dbReference type="Proteomes" id="UP000305874"/>
    </source>
</evidence>
<comment type="caution">
    <text evidence="6">The sequence shown here is derived from an EMBL/GenBank/DDBJ whole genome shotgun (WGS) entry which is preliminary data.</text>
</comment>
<keyword evidence="4 5" id="KW-0012">Acyltransferase</keyword>
<dbReference type="PANTHER" id="PTHR11104:SF0">
    <property type="entry name" value="SPBETA PROPHAGE-DERIVED AMINOGLYCOSIDE N(3')-ACETYLTRANSFERASE-LIKE PROTEIN YOKD"/>
    <property type="match status" value="1"/>
</dbReference>
<dbReference type="GO" id="GO:0046353">
    <property type="term" value="F:aminoglycoside 3-N-acetyltransferase activity"/>
    <property type="evidence" value="ECO:0007669"/>
    <property type="project" value="UniProtKB-EC"/>
</dbReference>
<proteinExistence type="inferred from homology"/>
<comment type="similarity">
    <text evidence="1 5">Belongs to the antibiotic N-acetyltransferase family.</text>
</comment>
<keyword evidence="5" id="KW-0046">Antibiotic resistance</keyword>
<dbReference type="STRING" id="151081.TW72_00640"/>
<dbReference type="SUPFAM" id="SSF110710">
    <property type="entry name" value="TTHA0583/YokD-like"/>
    <property type="match status" value="1"/>
</dbReference>
<keyword evidence="3 5" id="KW-0808">Transferase</keyword>
<dbReference type="PANTHER" id="PTHR11104">
    <property type="entry name" value="AMINOGLYCOSIDE N3-ACETYLTRANSFERASE"/>
    <property type="match status" value="1"/>
</dbReference>
<dbReference type="EMBL" id="PNCG01000017">
    <property type="protein sequence ID" value="TMP85877.1"/>
    <property type="molecule type" value="Genomic_DNA"/>
</dbReference>
<dbReference type="Pfam" id="PF02522">
    <property type="entry name" value="Antibiotic_NAT"/>
    <property type="match status" value="1"/>
</dbReference>
<dbReference type="AlphaFoldDB" id="A0A5S3Z2P1"/>
<dbReference type="GO" id="GO:0046677">
    <property type="term" value="P:response to antibiotic"/>
    <property type="evidence" value="ECO:0007669"/>
    <property type="project" value="UniProtKB-KW"/>
</dbReference>
<evidence type="ECO:0000256" key="2">
    <source>
        <dbReference type="ARBA" id="ARBA00012882"/>
    </source>
</evidence>
<comment type="catalytic activity">
    <reaction evidence="5">
        <text>a 2-deoxystreptamine antibiotic + acetyl-CoA = an N(3)-acetyl-2-deoxystreptamine antibiotic + CoA + H(+)</text>
        <dbReference type="Rhea" id="RHEA:12665"/>
        <dbReference type="ChEBI" id="CHEBI:15378"/>
        <dbReference type="ChEBI" id="CHEBI:57287"/>
        <dbReference type="ChEBI" id="CHEBI:57288"/>
        <dbReference type="ChEBI" id="CHEBI:57921"/>
        <dbReference type="ChEBI" id="CHEBI:77452"/>
        <dbReference type="EC" id="2.3.1.81"/>
    </reaction>
</comment>
<evidence type="ECO:0000256" key="5">
    <source>
        <dbReference type="RuleBase" id="RU365031"/>
    </source>
</evidence>
<reference evidence="7" key="2">
    <citation type="submission" date="2019-06" db="EMBL/GenBank/DDBJ databases">
        <title>Co-occurence of chitin degradation, pigmentation and bioactivity in marine Pseudoalteromonas.</title>
        <authorList>
            <person name="Sonnenschein E.C."/>
            <person name="Bech P.K."/>
        </authorList>
    </citation>
    <scope>NUCLEOTIDE SEQUENCE [LARGE SCALE GENOMIC DNA]</scope>
    <source>
        <strain evidence="7">S2897</strain>
    </source>
</reference>
<dbReference type="RefSeq" id="WP_138548848.1">
    <property type="nucleotide sequence ID" value="NZ_PNBS01000018.1"/>
</dbReference>
<dbReference type="InterPro" id="IPR028345">
    <property type="entry name" value="Antibiotic_NAT-like"/>
</dbReference>
<dbReference type="Proteomes" id="UP000305874">
    <property type="component" value="Unassembled WGS sequence"/>
</dbReference>
<accession>A0A5S3Z2P1</accession>
<evidence type="ECO:0000256" key="3">
    <source>
        <dbReference type="ARBA" id="ARBA00022679"/>
    </source>
</evidence>
<evidence type="ECO:0000256" key="4">
    <source>
        <dbReference type="ARBA" id="ARBA00023315"/>
    </source>
</evidence>
<gene>
    <name evidence="6" type="ORF">CWC05_16195</name>
</gene>
<name>A0A5S3Z2P1_9GAMM</name>
<organism evidence="6 7">
    <name type="scientific">Pseudoalteromonas ruthenica</name>
    <dbReference type="NCBI Taxonomy" id="151081"/>
    <lineage>
        <taxon>Bacteria</taxon>
        <taxon>Pseudomonadati</taxon>
        <taxon>Pseudomonadota</taxon>
        <taxon>Gammaproteobacteria</taxon>
        <taxon>Alteromonadales</taxon>
        <taxon>Pseudoalteromonadaceae</taxon>
        <taxon>Pseudoalteromonas</taxon>
    </lineage>
</organism>